<dbReference type="InterPro" id="IPR036264">
    <property type="entry name" value="Bact_exopeptidase_dim_dom"/>
</dbReference>
<dbReference type="InterPro" id="IPR011650">
    <property type="entry name" value="Peptidase_M20_dimer"/>
</dbReference>
<name>A0A644YW72_9ZZZZ</name>
<dbReference type="Pfam" id="PF07687">
    <property type="entry name" value="M20_dimer"/>
    <property type="match status" value="1"/>
</dbReference>
<dbReference type="Pfam" id="PF01546">
    <property type="entry name" value="Peptidase_M20"/>
    <property type="match status" value="1"/>
</dbReference>
<evidence type="ECO:0000313" key="4">
    <source>
        <dbReference type="EMBL" id="MPM32860.1"/>
    </source>
</evidence>
<dbReference type="EMBL" id="VSSQ01006485">
    <property type="protein sequence ID" value="MPM32860.1"/>
    <property type="molecule type" value="Genomic_DNA"/>
</dbReference>
<dbReference type="PANTHER" id="PTHR43808">
    <property type="entry name" value="ACETYLORNITHINE DEACETYLASE"/>
    <property type="match status" value="1"/>
</dbReference>
<dbReference type="AlphaFoldDB" id="A0A644YW72"/>
<dbReference type="EC" id="3.5.1.-" evidence="4"/>
<dbReference type="PANTHER" id="PTHR43808:SF17">
    <property type="entry name" value="PEPTIDASE M20"/>
    <property type="match status" value="1"/>
</dbReference>
<organism evidence="4">
    <name type="scientific">bioreactor metagenome</name>
    <dbReference type="NCBI Taxonomy" id="1076179"/>
    <lineage>
        <taxon>unclassified sequences</taxon>
        <taxon>metagenomes</taxon>
        <taxon>ecological metagenomes</taxon>
    </lineage>
</organism>
<protein>
    <submittedName>
        <fullName evidence="4">N-acetyl-lysine deacetylase</fullName>
        <ecNumber evidence="4">3.5.1.-</ecNumber>
    </submittedName>
</protein>
<keyword evidence="2 4" id="KW-0378">Hydrolase</keyword>
<accession>A0A644YW72</accession>
<evidence type="ECO:0000256" key="2">
    <source>
        <dbReference type="ARBA" id="ARBA00022801"/>
    </source>
</evidence>
<gene>
    <name evidence="4" type="primary">lysK_5</name>
    <name evidence="4" type="ORF">SDC9_79426</name>
</gene>
<dbReference type="InterPro" id="IPR050072">
    <property type="entry name" value="Peptidase_M20A"/>
</dbReference>
<feature type="domain" description="Peptidase M20 dimerisation" evidence="3">
    <location>
        <begin position="195"/>
        <end position="298"/>
    </location>
</feature>
<comment type="caution">
    <text evidence="4">The sequence shown here is derived from an EMBL/GenBank/DDBJ whole genome shotgun (WGS) entry which is preliminary data.</text>
</comment>
<dbReference type="SUPFAM" id="SSF55031">
    <property type="entry name" value="Bacterial exopeptidase dimerisation domain"/>
    <property type="match status" value="1"/>
</dbReference>
<dbReference type="InterPro" id="IPR002933">
    <property type="entry name" value="Peptidase_M20"/>
</dbReference>
<dbReference type="Gene3D" id="3.30.70.360">
    <property type="match status" value="1"/>
</dbReference>
<reference evidence="4" key="1">
    <citation type="submission" date="2019-08" db="EMBL/GenBank/DDBJ databases">
        <authorList>
            <person name="Kucharzyk K."/>
            <person name="Murdoch R.W."/>
            <person name="Higgins S."/>
            <person name="Loffler F."/>
        </authorList>
    </citation>
    <scope>NUCLEOTIDE SEQUENCE</scope>
</reference>
<dbReference type="GO" id="GO:0046872">
    <property type="term" value="F:metal ion binding"/>
    <property type="evidence" value="ECO:0007669"/>
    <property type="project" value="UniProtKB-KW"/>
</dbReference>
<evidence type="ECO:0000259" key="3">
    <source>
        <dbReference type="Pfam" id="PF07687"/>
    </source>
</evidence>
<dbReference type="SUPFAM" id="SSF53187">
    <property type="entry name" value="Zn-dependent exopeptidases"/>
    <property type="match status" value="1"/>
</dbReference>
<evidence type="ECO:0000256" key="1">
    <source>
        <dbReference type="ARBA" id="ARBA00022723"/>
    </source>
</evidence>
<keyword evidence="1" id="KW-0479">Metal-binding</keyword>
<dbReference type="GO" id="GO:0016787">
    <property type="term" value="F:hydrolase activity"/>
    <property type="evidence" value="ECO:0007669"/>
    <property type="project" value="UniProtKB-KW"/>
</dbReference>
<sequence length="414" mass="44369">MDYNVNNTIVSTLEFLKKHPQVQKGYDFVQADDAHTLQQQKDLALVEAPTFLEQTRAKVFAELLKAEGLTDVQIDRHGNAFGYRRGKGQGPIIVVEGHMDTVFPMNTAKEIIEKDGKIYCPGICDDTRGCVTVLSALRAMNHAGIETDSDFIFMGTVEEEGMGGLGGMKKFLLDHPEVGGCICVDGSGMEGITYEATGIRTIAVNFHGIGGHAMGAFGYVANPLHAAARAVAKIADIQVPADPRTTYAVSNFHAGNDAGIHAIVKECTIKLNFRSNGQKELEELEAKVKNAIDEACKEETARWGKDTITYDYVDYVNVKAGTQDRNAPIVQATYQVIKELGAAPIFNQGGSTNASNPIAMGIPGVCIGGGGTSGGVHTVDEWFDNTDAYKGVQVVYLLSLLLGGVHGVSKTILA</sequence>
<proteinExistence type="predicted"/>
<dbReference type="Gene3D" id="3.40.630.10">
    <property type="entry name" value="Zn peptidases"/>
    <property type="match status" value="1"/>
</dbReference>